<organism evidence="2 3">
    <name type="scientific">Hermetia illucens</name>
    <name type="common">Black soldier fly</name>
    <dbReference type="NCBI Taxonomy" id="343691"/>
    <lineage>
        <taxon>Eukaryota</taxon>
        <taxon>Metazoa</taxon>
        <taxon>Ecdysozoa</taxon>
        <taxon>Arthropoda</taxon>
        <taxon>Hexapoda</taxon>
        <taxon>Insecta</taxon>
        <taxon>Pterygota</taxon>
        <taxon>Neoptera</taxon>
        <taxon>Endopterygota</taxon>
        <taxon>Diptera</taxon>
        <taxon>Brachycera</taxon>
        <taxon>Stratiomyomorpha</taxon>
        <taxon>Stratiomyidae</taxon>
        <taxon>Hermetiinae</taxon>
        <taxon>Hermetia</taxon>
    </lineage>
</organism>
<sequence>MWYRFGLTVVVAVAVAFSVRQYFYGRRCKCRASLKGRVVIITGATSGIGLAVAKELASRGANLILTGRNLCKLSKVEKHLKKEIPEGNIEAQLLDLTSFRSISTFVEQISKSNQPVHALINNAGVFYANPENTADGFDVTFQTNYLGVFLLTLLLLPVLKKDNVARIVNLSSAAHNFVHTYPKLEYHKVFDDCPENRFQAYGYSKFCLVLFSVKLSKLLYNTNVSVHCVDPGNVETNIFHNFPPLADPWRFYLQKPFRVFVIKRPLEAAQSVLHALLAPKPGFYIKGLEQTEEYNPDVQDLVYAEQLWIESRKACAAHLSSTK</sequence>
<dbReference type="OMA" id="YSKFCLV"/>
<evidence type="ECO:0000256" key="1">
    <source>
        <dbReference type="ARBA" id="ARBA00023002"/>
    </source>
</evidence>
<dbReference type="AlphaFoldDB" id="A0A7R8YWU7"/>
<gene>
    <name evidence="2" type="ORF">HERILL_LOCUS8031</name>
</gene>
<dbReference type="Proteomes" id="UP000594454">
    <property type="component" value="Chromosome 3"/>
</dbReference>
<keyword evidence="3" id="KW-1185">Reference proteome</keyword>
<keyword evidence="1" id="KW-0560">Oxidoreductase</keyword>
<dbReference type="InterPro" id="IPR002347">
    <property type="entry name" value="SDR_fam"/>
</dbReference>
<evidence type="ECO:0000313" key="2">
    <source>
        <dbReference type="EMBL" id="CAD7085170.1"/>
    </source>
</evidence>
<dbReference type="Gene3D" id="3.40.50.720">
    <property type="entry name" value="NAD(P)-binding Rossmann-like Domain"/>
    <property type="match status" value="1"/>
</dbReference>
<dbReference type="PRINTS" id="PR00081">
    <property type="entry name" value="GDHRDH"/>
</dbReference>
<reference evidence="2 3" key="1">
    <citation type="submission" date="2020-11" db="EMBL/GenBank/DDBJ databases">
        <authorList>
            <person name="Wallbank WR R."/>
            <person name="Pardo Diaz C."/>
            <person name="Kozak K."/>
            <person name="Martin S."/>
            <person name="Jiggins C."/>
            <person name="Moest M."/>
            <person name="Warren A I."/>
            <person name="Generalovic N T."/>
            <person name="Byers J.R.P. K."/>
            <person name="Montejo-Kovacevich G."/>
            <person name="Yen C E."/>
        </authorList>
    </citation>
    <scope>NUCLEOTIDE SEQUENCE [LARGE SCALE GENOMIC DNA]</scope>
</reference>
<dbReference type="InterPro" id="IPR036291">
    <property type="entry name" value="NAD(P)-bd_dom_sf"/>
</dbReference>
<evidence type="ECO:0000313" key="3">
    <source>
        <dbReference type="Proteomes" id="UP000594454"/>
    </source>
</evidence>
<protein>
    <submittedName>
        <fullName evidence="2">Uncharacterized protein</fullName>
    </submittedName>
</protein>
<dbReference type="EMBL" id="LR899011">
    <property type="protein sequence ID" value="CAD7085170.1"/>
    <property type="molecule type" value="Genomic_DNA"/>
</dbReference>
<accession>A0A7R8YWU7</accession>
<dbReference type="PANTHER" id="PTHR43157">
    <property type="entry name" value="PHOSPHATIDYLINOSITOL-GLYCAN BIOSYNTHESIS CLASS F PROTEIN-RELATED"/>
    <property type="match status" value="1"/>
</dbReference>
<dbReference type="Pfam" id="PF00106">
    <property type="entry name" value="adh_short"/>
    <property type="match status" value="1"/>
</dbReference>
<dbReference type="InParanoid" id="A0A7R8YWU7"/>
<dbReference type="OrthoDB" id="542013at2759"/>
<proteinExistence type="predicted"/>
<dbReference type="PANTHER" id="PTHR43157:SF31">
    <property type="entry name" value="PHOSPHATIDYLINOSITOL-GLYCAN BIOSYNTHESIS CLASS F PROTEIN"/>
    <property type="match status" value="1"/>
</dbReference>
<name>A0A7R8YWU7_HERIL</name>
<dbReference type="SUPFAM" id="SSF51735">
    <property type="entry name" value="NAD(P)-binding Rossmann-fold domains"/>
    <property type="match status" value="1"/>
</dbReference>
<dbReference type="GO" id="GO:0016491">
    <property type="term" value="F:oxidoreductase activity"/>
    <property type="evidence" value="ECO:0007669"/>
    <property type="project" value="UniProtKB-KW"/>
</dbReference>